<dbReference type="PANTHER" id="PTHR47966">
    <property type="entry name" value="BETA-SITE APP-CLEAVING ENZYME, ISOFORM A-RELATED"/>
    <property type="match status" value="1"/>
</dbReference>
<dbReference type="Proteomes" id="UP000623467">
    <property type="component" value="Unassembled WGS sequence"/>
</dbReference>
<evidence type="ECO:0000256" key="1">
    <source>
        <dbReference type="ARBA" id="ARBA00007447"/>
    </source>
</evidence>
<dbReference type="SUPFAM" id="SSF50630">
    <property type="entry name" value="Acid proteases"/>
    <property type="match status" value="1"/>
</dbReference>
<dbReference type="GO" id="GO:0004190">
    <property type="term" value="F:aspartic-type endopeptidase activity"/>
    <property type="evidence" value="ECO:0007669"/>
    <property type="project" value="UniProtKB-KW"/>
</dbReference>
<dbReference type="AlphaFoldDB" id="A0A8H6YYR5"/>
<keyword evidence="4" id="KW-0378">Hydrolase</keyword>
<feature type="domain" description="Peptidase A1" evidence="6">
    <location>
        <begin position="74"/>
        <end position="445"/>
    </location>
</feature>
<dbReference type="CDD" id="cd05471">
    <property type="entry name" value="pepsin_like"/>
    <property type="match status" value="1"/>
</dbReference>
<evidence type="ECO:0000256" key="3">
    <source>
        <dbReference type="PIRSR" id="PIRSR601461-1"/>
    </source>
</evidence>
<dbReference type="PRINTS" id="PR00792">
    <property type="entry name" value="PEPSIN"/>
</dbReference>
<dbReference type="Gene3D" id="2.40.70.10">
    <property type="entry name" value="Acid Proteases"/>
    <property type="match status" value="2"/>
</dbReference>
<feature type="chain" id="PRO_5034153117" evidence="5">
    <location>
        <begin position="19"/>
        <end position="453"/>
    </location>
</feature>
<dbReference type="OrthoDB" id="15189at2759"/>
<dbReference type="GO" id="GO:0006508">
    <property type="term" value="P:proteolysis"/>
    <property type="evidence" value="ECO:0007669"/>
    <property type="project" value="UniProtKB-KW"/>
</dbReference>
<comment type="caution">
    <text evidence="7">The sequence shown here is derived from an EMBL/GenBank/DDBJ whole genome shotgun (WGS) entry which is preliminary data.</text>
</comment>
<dbReference type="PANTHER" id="PTHR47966:SF47">
    <property type="entry name" value="ENDOPEPTIDASE, PUTATIVE (AFU_ORTHOLOGUE AFUA_3G01220)-RELATED"/>
    <property type="match status" value="1"/>
</dbReference>
<dbReference type="InterPro" id="IPR034164">
    <property type="entry name" value="Pepsin-like_dom"/>
</dbReference>
<feature type="active site" evidence="3">
    <location>
        <position position="326"/>
    </location>
</feature>
<feature type="signal peptide" evidence="5">
    <location>
        <begin position="1"/>
        <end position="18"/>
    </location>
</feature>
<comment type="similarity">
    <text evidence="1 4">Belongs to the peptidase A1 family.</text>
</comment>
<feature type="active site" evidence="3">
    <location>
        <position position="90"/>
    </location>
</feature>
<dbReference type="InterPro" id="IPR001461">
    <property type="entry name" value="Aspartic_peptidase_A1"/>
</dbReference>
<reference evidence="7" key="1">
    <citation type="submission" date="2020-05" db="EMBL/GenBank/DDBJ databases">
        <title>Mycena genomes resolve the evolution of fungal bioluminescence.</title>
        <authorList>
            <person name="Tsai I.J."/>
        </authorList>
    </citation>
    <scope>NUCLEOTIDE SEQUENCE</scope>
    <source>
        <strain evidence="7">160909Yilan</strain>
    </source>
</reference>
<dbReference type="PROSITE" id="PS00141">
    <property type="entry name" value="ASP_PROTEASE"/>
    <property type="match status" value="1"/>
</dbReference>
<accession>A0A8H6YYR5</accession>
<evidence type="ECO:0000313" key="8">
    <source>
        <dbReference type="Proteomes" id="UP000623467"/>
    </source>
</evidence>
<proteinExistence type="inferred from homology"/>
<evidence type="ECO:0000256" key="5">
    <source>
        <dbReference type="SAM" id="SignalP"/>
    </source>
</evidence>
<dbReference type="InterPro" id="IPR033121">
    <property type="entry name" value="PEPTIDASE_A1"/>
</dbReference>
<dbReference type="EMBL" id="JACAZH010000006">
    <property type="protein sequence ID" value="KAF7366275.1"/>
    <property type="molecule type" value="Genomic_DNA"/>
</dbReference>
<keyword evidence="4 7" id="KW-0645">Protease</keyword>
<evidence type="ECO:0000256" key="4">
    <source>
        <dbReference type="RuleBase" id="RU000454"/>
    </source>
</evidence>
<gene>
    <name evidence="7" type="ORF">MSAN_00883700</name>
</gene>
<sequence length="453" mass="48064">MKPFLLPFFFCLVPDLFAIPNSPHAVRTSRTLPTAAHSVPFSKKVPRRTGATHSLQKRSTHTVPLAGSDFDANYVVNATIGGQNFTLLIDTGSADTWVPQQGFSCFSLTGSPVPAATCNFGPTFDVNGSTTFEPFENVSFNITYGTGFFVAGPVGFETLSVGELEVAHQIVPVPNIAGWEADGIQSGILGLAFPNETSLFNTSDPANVSVENRIPYNPFFLTAVNQKKVEHPYFSIALNRPTADQEEHDSYDPNLGFLAFGGIAPVPVIHNTSTTIPVQGFNSNGTAPGDTFFWHAISIDSYNFPGCENVPEAHNASLAGGSTILDTGTALNLVPAPVAAAYAAAFDPPAQLVNITGLSLYTAQCNATVPPFSVTIGGQEFTMDPRDQLLPVVTDATGDVVCIGGTQARGGPDISADFHLLGDVFLRNVVATFNPIDKGESYPFTENIVVIEG</sequence>
<dbReference type="GO" id="GO:0000324">
    <property type="term" value="C:fungal-type vacuole"/>
    <property type="evidence" value="ECO:0007669"/>
    <property type="project" value="TreeGrafter"/>
</dbReference>
<keyword evidence="2 4" id="KW-0064">Aspartyl protease</keyword>
<dbReference type="InterPro" id="IPR021109">
    <property type="entry name" value="Peptidase_aspartic_dom_sf"/>
</dbReference>
<evidence type="ECO:0000259" key="6">
    <source>
        <dbReference type="PROSITE" id="PS51767"/>
    </source>
</evidence>
<dbReference type="Pfam" id="PF00026">
    <property type="entry name" value="Asp"/>
    <property type="match status" value="1"/>
</dbReference>
<organism evidence="7 8">
    <name type="scientific">Mycena sanguinolenta</name>
    <dbReference type="NCBI Taxonomy" id="230812"/>
    <lineage>
        <taxon>Eukaryota</taxon>
        <taxon>Fungi</taxon>
        <taxon>Dikarya</taxon>
        <taxon>Basidiomycota</taxon>
        <taxon>Agaricomycotina</taxon>
        <taxon>Agaricomycetes</taxon>
        <taxon>Agaricomycetidae</taxon>
        <taxon>Agaricales</taxon>
        <taxon>Marasmiineae</taxon>
        <taxon>Mycenaceae</taxon>
        <taxon>Mycena</taxon>
    </lineage>
</organism>
<name>A0A8H6YYR5_9AGAR</name>
<protein>
    <submittedName>
        <fullName evidence="7">Acid protease</fullName>
    </submittedName>
</protein>
<dbReference type="PROSITE" id="PS51767">
    <property type="entry name" value="PEPTIDASE_A1"/>
    <property type="match status" value="1"/>
</dbReference>
<evidence type="ECO:0000313" key="7">
    <source>
        <dbReference type="EMBL" id="KAF7366275.1"/>
    </source>
</evidence>
<keyword evidence="5" id="KW-0732">Signal</keyword>
<dbReference type="InterPro" id="IPR001969">
    <property type="entry name" value="Aspartic_peptidase_AS"/>
</dbReference>
<keyword evidence="8" id="KW-1185">Reference proteome</keyword>
<evidence type="ECO:0000256" key="2">
    <source>
        <dbReference type="ARBA" id="ARBA00022750"/>
    </source>
</evidence>